<name>A0ACB7TAE0_HYAAI</name>
<dbReference type="EMBL" id="CM023481">
    <property type="protein sequence ID" value="KAH6944462.1"/>
    <property type="molecule type" value="Genomic_DNA"/>
</dbReference>
<protein>
    <submittedName>
        <fullName evidence="1">Uncharacterized protein</fullName>
    </submittedName>
</protein>
<organism evidence="1 2">
    <name type="scientific">Hyalomma asiaticum</name>
    <name type="common">Tick</name>
    <dbReference type="NCBI Taxonomy" id="266040"/>
    <lineage>
        <taxon>Eukaryota</taxon>
        <taxon>Metazoa</taxon>
        <taxon>Ecdysozoa</taxon>
        <taxon>Arthropoda</taxon>
        <taxon>Chelicerata</taxon>
        <taxon>Arachnida</taxon>
        <taxon>Acari</taxon>
        <taxon>Parasitiformes</taxon>
        <taxon>Ixodida</taxon>
        <taxon>Ixodoidea</taxon>
        <taxon>Ixodidae</taxon>
        <taxon>Hyalomminae</taxon>
        <taxon>Hyalomma</taxon>
    </lineage>
</organism>
<accession>A0ACB7TAE0</accession>
<reference evidence="1" key="1">
    <citation type="submission" date="2020-05" db="EMBL/GenBank/DDBJ databases">
        <title>Large-scale comparative analyses of tick genomes elucidate their genetic diversity and vector capacities.</title>
        <authorList>
            <person name="Jia N."/>
            <person name="Wang J."/>
            <person name="Shi W."/>
            <person name="Du L."/>
            <person name="Sun Y."/>
            <person name="Zhan W."/>
            <person name="Jiang J."/>
            <person name="Wang Q."/>
            <person name="Zhang B."/>
            <person name="Ji P."/>
            <person name="Sakyi L.B."/>
            <person name="Cui X."/>
            <person name="Yuan T."/>
            <person name="Jiang B."/>
            <person name="Yang W."/>
            <person name="Lam T.T.-Y."/>
            <person name="Chang Q."/>
            <person name="Ding S."/>
            <person name="Wang X."/>
            <person name="Zhu J."/>
            <person name="Ruan X."/>
            <person name="Zhao L."/>
            <person name="Wei J."/>
            <person name="Que T."/>
            <person name="Du C."/>
            <person name="Cheng J."/>
            <person name="Dai P."/>
            <person name="Han X."/>
            <person name="Huang E."/>
            <person name="Gao Y."/>
            <person name="Liu J."/>
            <person name="Shao H."/>
            <person name="Ye R."/>
            <person name="Li L."/>
            <person name="Wei W."/>
            <person name="Wang X."/>
            <person name="Wang C."/>
            <person name="Yang T."/>
            <person name="Huo Q."/>
            <person name="Li W."/>
            <person name="Guo W."/>
            <person name="Chen H."/>
            <person name="Zhou L."/>
            <person name="Ni X."/>
            <person name="Tian J."/>
            <person name="Zhou Y."/>
            <person name="Sheng Y."/>
            <person name="Liu T."/>
            <person name="Pan Y."/>
            <person name="Xia L."/>
            <person name="Li J."/>
            <person name="Zhao F."/>
            <person name="Cao W."/>
        </authorList>
    </citation>
    <scope>NUCLEOTIDE SEQUENCE</scope>
    <source>
        <strain evidence="1">Hyas-2018</strain>
    </source>
</reference>
<evidence type="ECO:0000313" key="2">
    <source>
        <dbReference type="Proteomes" id="UP000821845"/>
    </source>
</evidence>
<sequence>MLPATIACERIAIALRSQHNSNQTMIEALAVPEVSAVTSPPADGAITDIMRHCGMLPADACPSATTFQEDEISVLISSVIYWDVATGQITGNPFWMDHSGNSPPVIPRLRRMNHVFSSLWIRRLQTTLT</sequence>
<keyword evidence="2" id="KW-1185">Reference proteome</keyword>
<comment type="caution">
    <text evidence="1">The sequence shown here is derived from an EMBL/GenBank/DDBJ whole genome shotgun (WGS) entry which is preliminary data.</text>
</comment>
<evidence type="ECO:0000313" key="1">
    <source>
        <dbReference type="EMBL" id="KAH6944462.1"/>
    </source>
</evidence>
<proteinExistence type="predicted"/>
<dbReference type="Proteomes" id="UP000821845">
    <property type="component" value="Chromosome 1"/>
</dbReference>
<gene>
    <name evidence="1" type="ORF">HPB50_003286</name>
</gene>